<dbReference type="SUPFAM" id="SSF52317">
    <property type="entry name" value="Class I glutamine amidotransferase-like"/>
    <property type="match status" value="1"/>
</dbReference>
<name>A0AAF0J634_9BASI</name>
<dbReference type="NCBIfam" id="TIGR01383">
    <property type="entry name" value="not_thiJ"/>
    <property type="match status" value="1"/>
</dbReference>
<dbReference type="Gene3D" id="3.40.50.880">
    <property type="match status" value="1"/>
</dbReference>
<evidence type="ECO:0000256" key="1">
    <source>
        <dbReference type="ARBA" id="ARBA00013134"/>
    </source>
</evidence>
<feature type="domain" description="DJ-1/PfpI" evidence="3">
    <location>
        <begin position="2"/>
        <end position="176"/>
    </location>
</feature>
<dbReference type="GO" id="GO:0006979">
    <property type="term" value="P:response to oxidative stress"/>
    <property type="evidence" value="ECO:0007669"/>
    <property type="project" value="TreeGrafter"/>
</dbReference>
<sequence length="196" mass="20206">MSAAVFLAEGTEEMEFAIAYDVLVRGGINVTSVYVPASSAPPSPESGVVRASRGVRIAPDTTLEEIVRKDLLDSFDAYVVPGGVGGAATISGNEIVLDALRRAHGSGKVVGAICAGSLAVLQAGIGRGEALTSHPSVADQLRGDYDYREDAVVVAEKLVTSRGPGTSFAFALAIVELLKGADVRAQVAAPMMLLHL</sequence>
<accession>A0AAF0J634</accession>
<evidence type="ECO:0000313" key="5">
    <source>
        <dbReference type="Proteomes" id="UP001219933"/>
    </source>
</evidence>
<evidence type="ECO:0000313" key="4">
    <source>
        <dbReference type="EMBL" id="WFD34680.1"/>
    </source>
</evidence>
<dbReference type="GO" id="GO:0005634">
    <property type="term" value="C:nucleus"/>
    <property type="evidence" value="ECO:0007669"/>
    <property type="project" value="TreeGrafter"/>
</dbReference>
<evidence type="ECO:0000259" key="3">
    <source>
        <dbReference type="Pfam" id="PF01965"/>
    </source>
</evidence>
<keyword evidence="5" id="KW-1185">Reference proteome</keyword>
<gene>
    <name evidence="4" type="ORF">MCUN1_001521</name>
</gene>
<dbReference type="CDD" id="cd03135">
    <property type="entry name" value="GATase1_DJ-1"/>
    <property type="match status" value="1"/>
</dbReference>
<dbReference type="Proteomes" id="UP001219933">
    <property type="component" value="Chromosome 2"/>
</dbReference>
<dbReference type="InterPro" id="IPR002818">
    <property type="entry name" value="DJ-1/PfpI"/>
</dbReference>
<dbReference type="EMBL" id="CP119878">
    <property type="protein sequence ID" value="WFD34680.1"/>
    <property type="molecule type" value="Genomic_DNA"/>
</dbReference>
<keyword evidence="4" id="KW-0378">Hydrolase</keyword>
<dbReference type="InterPro" id="IPR050325">
    <property type="entry name" value="Prot/Nucl_acid_deglycase"/>
</dbReference>
<dbReference type="PANTHER" id="PTHR48094">
    <property type="entry name" value="PROTEIN/NUCLEIC ACID DEGLYCASE DJ-1-RELATED"/>
    <property type="match status" value="1"/>
</dbReference>
<reference evidence="4" key="1">
    <citation type="submission" date="2023-03" db="EMBL/GenBank/DDBJ databases">
        <title>Mating type loci evolution in Malassezia.</title>
        <authorList>
            <person name="Coelho M.A."/>
        </authorList>
    </citation>
    <scope>NUCLEOTIDE SEQUENCE</scope>
    <source>
        <strain evidence="4">CBS 11721</strain>
    </source>
</reference>
<dbReference type="PANTHER" id="PTHR48094:SF12">
    <property type="entry name" value="PARKINSON DISEASE PROTEIN 7 HOMOLOG"/>
    <property type="match status" value="1"/>
</dbReference>
<dbReference type="InterPro" id="IPR006287">
    <property type="entry name" value="DJ-1"/>
</dbReference>
<dbReference type="GO" id="GO:0019172">
    <property type="term" value="F:glyoxalase III activity"/>
    <property type="evidence" value="ECO:0007669"/>
    <property type="project" value="UniProtKB-EC"/>
</dbReference>
<proteinExistence type="predicted"/>
<dbReference type="GO" id="GO:0005739">
    <property type="term" value="C:mitochondrion"/>
    <property type="evidence" value="ECO:0007669"/>
    <property type="project" value="TreeGrafter"/>
</dbReference>
<protein>
    <recommendedName>
        <fullName evidence="1">D-lactate dehydratase</fullName>
        <ecNumber evidence="1">4.2.1.130</ecNumber>
    </recommendedName>
</protein>
<dbReference type="AlphaFoldDB" id="A0AAF0J634"/>
<dbReference type="GO" id="GO:0016787">
    <property type="term" value="F:hydrolase activity"/>
    <property type="evidence" value="ECO:0007669"/>
    <property type="project" value="UniProtKB-KW"/>
</dbReference>
<evidence type="ECO:0000256" key="2">
    <source>
        <dbReference type="ARBA" id="ARBA00048082"/>
    </source>
</evidence>
<dbReference type="Pfam" id="PF01965">
    <property type="entry name" value="DJ-1_PfpI"/>
    <property type="match status" value="1"/>
</dbReference>
<dbReference type="InterPro" id="IPR029062">
    <property type="entry name" value="Class_I_gatase-like"/>
</dbReference>
<comment type="catalytic activity">
    <reaction evidence="2">
        <text>methylglyoxal + H2O = (R)-lactate + H(+)</text>
        <dbReference type="Rhea" id="RHEA:27754"/>
        <dbReference type="ChEBI" id="CHEBI:15377"/>
        <dbReference type="ChEBI" id="CHEBI:15378"/>
        <dbReference type="ChEBI" id="CHEBI:16004"/>
        <dbReference type="ChEBI" id="CHEBI:17158"/>
        <dbReference type="EC" id="4.2.1.130"/>
    </reaction>
</comment>
<dbReference type="EC" id="4.2.1.130" evidence="1"/>
<organism evidence="4 5">
    <name type="scientific">Malassezia cuniculi</name>
    <dbReference type="NCBI Taxonomy" id="948313"/>
    <lineage>
        <taxon>Eukaryota</taxon>
        <taxon>Fungi</taxon>
        <taxon>Dikarya</taxon>
        <taxon>Basidiomycota</taxon>
        <taxon>Ustilaginomycotina</taxon>
        <taxon>Malasseziomycetes</taxon>
        <taxon>Malasseziales</taxon>
        <taxon>Malasseziaceae</taxon>
        <taxon>Malassezia</taxon>
    </lineage>
</organism>
<dbReference type="GO" id="GO:1903189">
    <property type="term" value="P:glyoxal metabolic process"/>
    <property type="evidence" value="ECO:0007669"/>
    <property type="project" value="TreeGrafter"/>
</dbReference>